<dbReference type="PANTHER" id="PTHR14969:SF58">
    <property type="entry name" value="UNDECAPRENYL-DIPHOSPHATASE BCRC"/>
    <property type="match status" value="1"/>
</dbReference>
<feature type="transmembrane region" description="Helical" evidence="1">
    <location>
        <begin position="51"/>
        <end position="70"/>
    </location>
</feature>
<accession>A0A4R2BDC7</accession>
<feature type="transmembrane region" description="Helical" evidence="1">
    <location>
        <begin position="21"/>
        <end position="44"/>
    </location>
</feature>
<evidence type="ECO:0000313" key="3">
    <source>
        <dbReference type="EMBL" id="TCN24222.1"/>
    </source>
</evidence>
<dbReference type="GO" id="GO:0050380">
    <property type="term" value="F:undecaprenyl-diphosphatase activity"/>
    <property type="evidence" value="ECO:0007669"/>
    <property type="project" value="InterPro"/>
</dbReference>
<feature type="domain" description="Phosphatidic acid phosphatase type 2/haloperoxidase" evidence="2">
    <location>
        <begin position="51"/>
        <end position="161"/>
    </location>
</feature>
<reference evidence="3 4" key="1">
    <citation type="journal article" date="2015" name="Stand. Genomic Sci.">
        <title>Genomic Encyclopedia of Bacterial and Archaeal Type Strains, Phase III: the genomes of soil and plant-associated and newly described type strains.</title>
        <authorList>
            <person name="Whitman W.B."/>
            <person name="Woyke T."/>
            <person name="Klenk H.P."/>
            <person name="Zhou Y."/>
            <person name="Lilburn T.G."/>
            <person name="Beck B.J."/>
            <person name="De Vos P."/>
            <person name="Vandamme P."/>
            <person name="Eisen J.A."/>
            <person name="Garrity G."/>
            <person name="Hugenholtz P."/>
            <person name="Kyrpides N.C."/>
        </authorList>
    </citation>
    <scope>NUCLEOTIDE SEQUENCE [LARGE SCALE GENOMIC DNA]</scope>
    <source>
        <strain evidence="3 4">CV53</strain>
    </source>
</reference>
<feature type="transmembrane region" description="Helical" evidence="1">
    <location>
        <begin position="107"/>
        <end position="130"/>
    </location>
</feature>
<feature type="transmembrane region" description="Helical" evidence="1">
    <location>
        <begin position="142"/>
        <end position="161"/>
    </location>
</feature>
<dbReference type="InterPro" id="IPR033879">
    <property type="entry name" value="UPP_Pase"/>
</dbReference>
<keyword evidence="4" id="KW-1185">Reference proteome</keyword>
<proteinExistence type="predicted"/>
<name>A0A4R2BDC7_9BACI</name>
<evidence type="ECO:0000259" key="2">
    <source>
        <dbReference type="SMART" id="SM00014"/>
    </source>
</evidence>
<dbReference type="CDD" id="cd03385">
    <property type="entry name" value="PAP2_BcrC_like"/>
    <property type="match status" value="1"/>
</dbReference>
<dbReference type="SMART" id="SM00014">
    <property type="entry name" value="acidPPc"/>
    <property type="match status" value="1"/>
</dbReference>
<evidence type="ECO:0000313" key="4">
    <source>
        <dbReference type="Proteomes" id="UP000295689"/>
    </source>
</evidence>
<keyword evidence="1" id="KW-0812">Transmembrane</keyword>
<dbReference type="Proteomes" id="UP000295689">
    <property type="component" value="Unassembled WGS sequence"/>
</dbReference>
<dbReference type="InterPro" id="IPR036938">
    <property type="entry name" value="PAP2/HPO_sf"/>
</dbReference>
<evidence type="ECO:0000256" key="1">
    <source>
        <dbReference type="SAM" id="Phobius"/>
    </source>
</evidence>
<dbReference type="AlphaFoldDB" id="A0A4R2BDC7"/>
<dbReference type="Gene3D" id="1.20.144.10">
    <property type="entry name" value="Phosphatidic acid phosphatase type 2/haloperoxidase"/>
    <property type="match status" value="1"/>
</dbReference>
<keyword evidence="1" id="KW-0472">Membrane</keyword>
<organism evidence="3 4">
    <name type="scientific">Mesobacillus foraminis</name>
    <dbReference type="NCBI Taxonomy" id="279826"/>
    <lineage>
        <taxon>Bacteria</taxon>
        <taxon>Bacillati</taxon>
        <taxon>Bacillota</taxon>
        <taxon>Bacilli</taxon>
        <taxon>Bacillales</taxon>
        <taxon>Bacillaceae</taxon>
        <taxon>Mesobacillus</taxon>
    </lineage>
</organism>
<sequence length="193" mass="21902">MNDHLFQSVNQLAGNYPMLDWFMAFVTQKALFIYIALFVLMWVFGSEKRKYTVFLAGCTGLLALMINAAIGEFYYVQRPFVVHDDVHLLLPHAADASFPSDHTTGAFALSFGVFLFYRKLGAVMILFAALTGISRIYVGHHYPLDVIGSIVAALAASAVVYKYRRYLDPIPGTLIDFYHRIPFFQKKEEKRSL</sequence>
<dbReference type="InterPro" id="IPR000326">
    <property type="entry name" value="PAP2/HPO"/>
</dbReference>
<dbReference type="GO" id="GO:0005886">
    <property type="term" value="C:plasma membrane"/>
    <property type="evidence" value="ECO:0007669"/>
    <property type="project" value="InterPro"/>
</dbReference>
<dbReference type="EMBL" id="SLVV01000008">
    <property type="protein sequence ID" value="TCN24222.1"/>
    <property type="molecule type" value="Genomic_DNA"/>
</dbReference>
<dbReference type="RefSeq" id="WP_132008452.1">
    <property type="nucleotide sequence ID" value="NZ_JABUHM010000007.1"/>
</dbReference>
<keyword evidence="1" id="KW-1133">Transmembrane helix</keyword>
<gene>
    <name evidence="3" type="ORF">EV146_108338</name>
</gene>
<protein>
    <submittedName>
        <fullName evidence="3">Undecaprenyl-diphosphatase</fullName>
    </submittedName>
</protein>
<dbReference type="Pfam" id="PF01569">
    <property type="entry name" value="PAP2"/>
    <property type="match status" value="1"/>
</dbReference>
<comment type="caution">
    <text evidence="3">The sequence shown here is derived from an EMBL/GenBank/DDBJ whole genome shotgun (WGS) entry which is preliminary data.</text>
</comment>
<dbReference type="PANTHER" id="PTHR14969">
    <property type="entry name" value="SPHINGOSINE-1-PHOSPHATE PHOSPHOHYDROLASE"/>
    <property type="match status" value="1"/>
</dbReference>
<dbReference type="SUPFAM" id="SSF48317">
    <property type="entry name" value="Acid phosphatase/Vanadium-dependent haloperoxidase"/>
    <property type="match status" value="1"/>
</dbReference>